<dbReference type="InterPro" id="IPR051275">
    <property type="entry name" value="Cell_adhesion_signaling"/>
</dbReference>
<dbReference type="InterPro" id="IPR007110">
    <property type="entry name" value="Ig-like_dom"/>
</dbReference>
<keyword evidence="4" id="KW-0325">Glycoprotein</keyword>
<comment type="subcellular location">
    <subcellularLocation>
        <location evidence="1">Membrane</location>
        <topology evidence="1">Single-pass type I membrane protein</topology>
    </subcellularLocation>
</comment>
<dbReference type="GO" id="GO:0098609">
    <property type="term" value="P:cell-cell adhesion"/>
    <property type="evidence" value="ECO:0007669"/>
    <property type="project" value="TreeGrafter"/>
</dbReference>
<evidence type="ECO:0000256" key="6">
    <source>
        <dbReference type="SAM" id="SignalP"/>
    </source>
</evidence>
<dbReference type="Gene3D" id="2.60.40.10">
    <property type="entry name" value="Immunoglobulins"/>
    <property type="match status" value="3"/>
</dbReference>
<sequence>MKKTCKTILFLVWIHSNILTTANGKPRYTYFSEGETVILMCMGDADANATSWIGPAHNTSIPSPVPEVDDFGNDKIWNTTVYTNGRKINPDIQNFRRLKVVDMGGNGDFDLQISNASTSDEGFYRCEIESVEGKLLTKQYILQLKKPPSNLTIDNETEEDTIIGREDQILKIACNVESGSPPSTILWKHNGTILKTGGPKRIIYEFRTDRTHHNAKFTCEVISNLTDEHLIKTIRLDIKYRPKVLINHNNNMPVFERANTTLCCKIDSNPNISFIFWSKDSIGFTNSRNSSCLLFKRLDRQDSGNYTCFAGNEIGNGSFETTLTVYYPPSVYLEYKNFSINESKRAVQCKADGIPNNITFFRLEHLSDFNEHIRYLDVSSDGIAKLPNMSESKRYQDTGFYLCTASNGVSDEKGNMFQHDKAYLVSTGPPVFVDDNRKIQYGQIGKPMDIRINVFSTSAIKCLDLNAIGRVSSPLPIKNNLTKTVPMKIDFHGVNITVNGTELTFRLSKWNSFESYNVTVSNHFFENYFIVEVRQTGK</sequence>
<organism evidence="8 9">
    <name type="scientific">Mytilus coruscus</name>
    <name type="common">Sea mussel</name>
    <dbReference type="NCBI Taxonomy" id="42192"/>
    <lineage>
        <taxon>Eukaryota</taxon>
        <taxon>Metazoa</taxon>
        <taxon>Spiralia</taxon>
        <taxon>Lophotrochozoa</taxon>
        <taxon>Mollusca</taxon>
        <taxon>Bivalvia</taxon>
        <taxon>Autobranchia</taxon>
        <taxon>Pteriomorphia</taxon>
        <taxon>Mytilida</taxon>
        <taxon>Mytiloidea</taxon>
        <taxon>Mytilidae</taxon>
        <taxon>Mytilinae</taxon>
        <taxon>Mytilus</taxon>
    </lineage>
</organism>
<dbReference type="OrthoDB" id="6113407at2759"/>
<dbReference type="InterPro" id="IPR036179">
    <property type="entry name" value="Ig-like_dom_sf"/>
</dbReference>
<dbReference type="PANTHER" id="PTHR11640:SF31">
    <property type="entry name" value="IRREGULAR CHIASM C-ROUGHEST PROTEIN-RELATED"/>
    <property type="match status" value="1"/>
</dbReference>
<dbReference type="InterPro" id="IPR003598">
    <property type="entry name" value="Ig_sub2"/>
</dbReference>
<proteinExistence type="predicted"/>
<keyword evidence="3" id="KW-1015">Disulfide bond</keyword>
<dbReference type="GO" id="GO:0005886">
    <property type="term" value="C:plasma membrane"/>
    <property type="evidence" value="ECO:0007669"/>
    <property type="project" value="TreeGrafter"/>
</dbReference>
<evidence type="ECO:0000259" key="7">
    <source>
        <dbReference type="PROSITE" id="PS50835"/>
    </source>
</evidence>
<dbReference type="SMART" id="SM00408">
    <property type="entry name" value="IGc2"/>
    <property type="match status" value="2"/>
</dbReference>
<keyword evidence="6" id="KW-0732">Signal</keyword>
<dbReference type="GO" id="GO:0050839">
    <property type="term" value="F:cell adhesion molecule binding"/>
    <property type="evidence" value="ECO:0007669"/>
    <property type="project" value="TreeGrafter"/>
</dbReference>
<dbReference type="PANTHER" id="PTHR11640">
    <property type="entry name" value="NEPHRIN"/>
    <property type="match status" value="1"/>
</dbReference>
<dbReference type="EMBL" id="CACVKT020008020">
    <property type="protein sequence ID" value="CAC5412468.1"/>
    <property type="molecule type" value="Genomic_DNA"/>
</dbReference>
<dbReference type="SUPFAM" id="SSF48726">
    <property type="entry name" value="Immunoglobulin"/>
    <property type="match status" value="2"/>
</dbReference>
<dbReference type="AlphaFoldDB" id="A0A6J8DXL2"/>
<evidence type="ECO:0000313" key="8">
    <source>
        <dbReference type="EMBL" id="CAC5412468.1"/>
    </source>
</evidence>
<feature type="domain" description="Ig-like" evidence="7">
    <location>
        <begin position="329"/>
        <end position="408"/>
    </location>
</feature>
<feature type="chain" id="PRO_5026679143" evidence="6">
    <location>
        <begin position="25"/>
        <end position="538"/>
    </location>
</feature>
<dbReference type="CDD" id="cd00096">
    <property type="entry name" value="Ig"/>
    <property type="match status" value="3"/>
</dbReference>
<evidence type="ECO:0000256" key="4">
    <source>
        <dbReference type="ARBA" id="ARBA00023180"/>
    </source>
</evidence>
<accession>A0A6J8DXL2</accession>
<keyword evidence="5" id="KW-0393">Immunoglobulin domain</keyword>
<dbReference type="GO" id="GO:0005911">
    <property type="term" value="C:cell-cell junction"/>
    <property type="evidence" value="ECO:0007669"/>
    <property type="project" value="TreeGrafter"/>
</dbReference>
<feature type="domain" description="Ig-like" evidence="7">
    <location>
        <begin position="147"/>
        <end position="235"/>
    </location>
</feature>
<dbReference type="Pfam" id="PF13927">
    <property type="entry name" value="Ig_3"/>
    <property type="match status" value="1"/>
</dbReference>
<feature type="signal peptide" evidence="6">
    <location>
        <begin position="1"/>
        <end position="24"/>
    </location>
</feature>
<name>A0A6J8DXL2_MYTCO</name>
<dbReference type="SMART" id="SM00409">
    <property type="entry name" value="IG"/>
    <property type="match status" value="3"/>
</dbReference>
<gene>
    <name evidence="8" type="ORF">MCOR_45442</name>
</gene>
<evidence type="ECO:0000256" key="5">
    <source>
        <dbReference type="ARBA" id="ARBA00023319"/>
    </source>
</evidence>
<feature type="domain" description="Ig-like" evidence="7">
    <location>
        <begin position="16"/>
        <end position="137"/>
    </location>
</feature>
<protein>
    <submittedName>
        <fullName evidence="8">NCAM</fullName>
    </submittedName>
</protein>
<reference evidence="8 9" key="1">
    <citation type="submission" date="2020-06" db="EMBL/GenBank/DDBJ databases">
        <authorList>
            <person name="Li R."/>
            <person name="Bekaert M."/>
        </authorList>
    </citation>
    <scope>NUCLEOTIDE SEQUENCE [LARGE SCALE GENOMIC DNA]</scope>
    <source>
        <strain evidence="9">wild</strain>
    </source>
</reference>
<evidence type="ECO:0000313" key="9">
    <source>
        <dbReference type="Proteomes" id="UP000507470"/>
    </source>
</evidence>
<dbReference type="Proteomes" id="UP000507470">
    <property type="component" value="Unassembled WGS sequence"/>
</dbReference>
<feature type="domain" description="Ig-like" evidence="7">
    <location>
        <begin position="242"/>
        <end position="324"/>
    </location>
</feature>
<dbReference type="InterPro" id="IPR003599">
    <property type="entry name" value="Ig_sub"/>
</dbReference>
<dbReference type="InterPro" id="IPR013783">
    <property type="entry name" value="Ig-like_fold"/>
</dbReference>
<evidence type="ECO:0000256" key="3">
    <source>
        <dbReference type="ARBA" id="ARBA00023157"/>
    </source>
</evidence>
<dbReference type="PROSITE" id="PS50835">
    <property type="entry name" value="IG_LIKE"/>
    <property type="match status" value="4"/>
</dbReference>
<evidence type="ECO:0000256" key="1">
    <source>
        <dbReference type="ARBA" id="ARBA00004479"/>
    </source>
</evidence>
<evidence type="ECO:0000256" key="2">
    <source>
        <dbReference type="ARBA" id="ARBA00023136"/>
    </source>
</evidence>
<keyword evidence="9" id="KW-1185">Reference proteome</keyword>
<keyword evidence="2" id="KW-0472">Membrane</keyword>